<comment type="caution">
    <text evidence="3">The sequence shown here is derived from an EMBL/GenBank/DDBJ whole genome shotgun (WGS) entry which is preliminary data.</text>
</comment>
<feature type="coiled-coil region" evidence="1">
    <location>
        <begin position="9"/>
        <end position="36"/>
    </location>
</feature>
<dbReference type="AlphaFoldDB" id="A0A8S3Z026"/>
<evidence type="ECO:0000256" key="1">
    <source>
        <dbReference type="SAM" id="Coils"/>
    </source>
</evidence>
<gene>
    <name evidence="3" type="ORF">CUNI_LOCUS7306</name>
</gene>
<feature type="non-terminal residue" evidence="3">
    <location>
        <position position="1"/>
    </location>
</feature>
<reference evidence="3" key="1">
    <citation type="submission" date="2021-04" db="EMBL/GenBank/DDBJ databases">
        <authorList>
            <consortium name="Molecular Ecology Group"/>
        </authorList>
    </citation>
    <scope>NUCLEOTIDE SEQUENCE</scope>
</reference>
<protein>
    <submittedName>
        <fullName evidence="3">Uncharacterized protein</fullName>
    </submittedName>
</protein>
<feature type="region of interest" description="Disordered" evidence="2">
    <location>
        <begin position="53"/>
        <end position="128"/>
    </location>
</feature>
<dbReference type="EMBL" id="CAJHNH020001153">
    <property type="protein sequence ID" value="CAG5121748.1"/>
    <property type="molecule type" value="Genomic_DNA"/>
</dbReference>
<keyword evidence="1" id="KW-0175">Coiled coil</keyword>
<accession>A0A8S3Z026</accession>
<evidence type="ECO:0000313" key="4">
    <source>
        <dbReference type="Proteomes" id="UP000678393"/>
    </source>
</evidence>
<proteinExistence type="predicted"/>
<dbReference type="OrthoDB" id="6149525at2759"/>
<sequence>TQSIIHELVTEMHGNQRELEKRVNKIEEKLAQLQVNLDTLPEMIARSITQATVPQHRQELSDMRMPVSRPLSDFAGLRRTTNPRQRRPFQQQFSLREMPIYDRSSNSGREDENADPGIRTPEDAQPMV</sequence>
<keyword evidence="4" id="KW-1185">Reference proteome</keyword>
<dbReference type="Proteomes" id="UP000678393">
    <property type="component" value="Unassembled WGS sequence"/>
</dbReference>
<name>A0A8S3Z026_9EUPU</name>
<evidence type="ECO:0000313" key="3">
    <source>
        <dbReference type="EMBL" id="CAG5121748.1"/>
    </source>
</evidence>
<organism evidence="3 4">
    <name type="scientific">Candidula unifasciata</name>
    <dbReference type="NCBI Taxonomy" id="100452"/>
    <lineage>
        <taxon>Eukaryota</taxon>
        <taxon>Metazoa</taxon>
        <taxon>Spiralia</taxon>
        <taxon>Lophotrochozoa</taxon>
        <taxon>Mollusca</taxon>
        <taxon>Gastropoda</taxon>
        <taxon>Heterobranchia</taxon>
        <taxon>Euthyneura</taxon>
        <taxon>Panpulmonata</taxon>
        <taxon>Eupulmonata</taxon>
        <taxon>Stylommatophora</taxon>
        <taxon>Helicina</taxon>
        <taxon>Helicoidea</taxon>
        <taxon>Geomitridae</taxon>
        <taxon>Candidula</taxon>
    </lineage>
</organism>
<feature type="compositionally biased region" description="Low complexity" evidence="2">
    <location>
        <begin position="78"/>
        <end position="93"/>
    </location>
</feature>
<evidence type="ECO:0000256" key="2">
    <source>
        <dbReference type="SAM" id="MobiDB-lite"/>
    </source>
</evidence>